<evidence type="ECO:0000256" key="2">
    <source>
        <dbReference type="ARBA" id="ARBA00005273"/>
    </source>
</evidence>
<dbReference type="EMBL" id="CP142728">
    <property type="protein sequence ID" value="WUR03062.1"/>
    <property type="molecule type" value="Genomic_DNA"/>
</dbReference>
<dbReference type="GO" id="GO:0008270">
    <property type="term" value="F:zinc ion binding"/>
    <property type="evidence" value="ECO:0007669"/>
    <property type="project" value="UniProtKB-KW"/>
</dbReference>
<dbReference type="InterPro" id="IPR004600">
    <property type="entry name" value="TFIIH_Tfb4/GTF2H3"/>
</dbReference>
<organism evidence="14 15">
    <name type="scientific">Vairimorpha necatrix</name>
    <dbReference type="NCBI Taxonomy" id="6039"/>
    <lineage>
        <taxon>Eukaryota</taxon>
        <taxon>Fungi</taxon>
        <taxon>Fungi incertae sedis</taxon>
        <taxon>Microsporidia</taxon>
        <taxon>Nosematidae</taxon>
        <taxon>Vairimorpha</taxon>
    </lineage>
</organism>
<keyword evidence="9 13" id="KW-0804">Transcription</keyword>
<evidence type="ECO:0000256" key="10">
    <source>
        <dbReference type="ARBA" id="ARBA00023204"/>
    </source>
</evidence>
<dbReference type="GeneID" id="90540869"/>
<keyword evidence="7 13" id="KW-0862">Zinc</keyword>
<dbReference type="GO" id="GO:0005675">
    <property type="term" value="C:transcription factor TFIIH holo complex"/>
    <property type="evidence" value="ECO:0007669"/>
    <property type="project" value="UniProtKB-UniRule"/>
</dbReference>
<keyword evidence="4 13" id="KW-0479">Metal-binding</keyword>
<dbReference type="KEGG" id="vnx:VNE69_03273"/>
<evidence type="ECO:0000256" key="7">
    <source>
        <dbReference type="ARBA" id="ARBA00022833"/>
    </source>
</evidence>
<keyword evidence="11 13" id="KW-0539">Nucleus</keyword>
<evidence type="ECO:0000256" key="13">
    <source>
        <dbReference type="RuleBase" id="RU368090"/>
    </source>
</evidence>
<dbReference type="GO" id="GO:0006355">
    <property type="term" value="P:regulation of DNA-templated transcription"/>
    <property type="evidence" value="ECO:0007669"/>
    <property type="project" value="InterPro"/>
</dbReference>
<dbReference type="Proteomes" id="UP001334084">
    <property type="component" value="Chromosome 3"/>
</dbReference>
<dbReference type="GO" id="GO:0006289">
    <property type="term" value="P:nucleotide-excision repair"/>
    <property type="evidence" value="ECO:0007669"/>
    <property type="project" value="UniProtKB-UniRule"/>
</dbReference>
<name>A0AAX4JAZ8_9MICR</name>
<evidence type="ECO:0000256" key="12">
    <source>
        <dbReference type="ARBA" id="ARBA00033341"/>
    </source>
</evidence>
<evidence type="ECO:0000256" key="11">
    <source>
        <dbReference type="ARBA" id="ARBA00023242"/>
    </source>
</evidence>
<dbReference type="GO" id="GO:0000439">
    <property type="term" value="C:transcription factor TFIIH core complex"/>
    <property type="evidence" value="ECO:0007669"/>
    <property type="project" value="UniProtKB-UniRule"/>
</dbReference>
<keyword evidence="10 13" id="KW-0234">DNA repair</keyword>
<keyword evidence="8 13" id="KW-0805">Transcription regulation</keyword>
<proteinExistence type="inferred from homology"/>
<comment type="subunit">
    <text evidence="13">Component of the 7-subunit TFIIH core complex composed of XPB/SSL2, XPD/RAD3, SSL1, TFB1, TFB2, TFB4 and TFB5, which is active in NER. The core complex associates with the 3-subunit CTD-kinase module TFIIK composed of CCL1, KIN28 and TFB3 to form the 10-subunit holoenzyme (holo-TFIIH) active in transcription.</text>
</comment>
<comment type="subcellular location">
    <subcellularLocation>
        <location evidence="1 13">Nucleus</location>
    </subcellularLocation>
</comment>
<comment type="similarity">
    <text evidence="2 13">Belongs to the TFB4 family.</text>
</comment>
<comment type="function">
    <text evidence="13">Component of the general transcription and DNA repair factor IIH (TFIIH) core complex, which is involved in general and transcription-coupled nucleotide excision repair (NER) of damaged DNA and, when complexed to TFIIK, in RNA transcription by RNA polymerase II. In NER, TFIIH acts by opening DNA around the lesion to allow the excision of the damaged oligonucleotide and its replacement by a new DNA fragment. In transcription, TFIIH has an essential role in transcription initiation. When the pre-initiation complex (PIC) has been established, TFIIH is required for promoter opening and promoter escape. Phosphorylation of the C-terminal tail (CTD) of the largest subunit of RNA polymerase II by the kinase module TFIIK controls the initiation of transcription.</text>
</comment>
<dbReference type="AlphaFoldDB" id="A0AAX4JAZ8"/>
<reference evidence="14" key="1">
    <citation type="journal article" date="2024" name="BMC Genomics">
        <title>Functional annotation of a divergent genome using sequence and structure-based similarity.</title>
        <authorList>
            <person name="Svedberg D."/>
            <person name="Winiger R.R."/>
            <person name="Berg A."/>
            <person name="Sharma H."/>
            <person name="Tellgren-Roth C."/>
            <person name="Debrunner-Vossbrinck B.A."/>
            <person name="Vossbrinck C.R."/>
            <person name="Barandun J."/>
        </authorList>
    </citation>
    <scope>NUCLEOTIDE SEQUENCE</scope>
    <source>
        <strain evidence="14">Illinois isolate</strain>
    </source>
</reference>
<dbReference type="PANTHER" id="PTHR12831">
    <property type="entry name" value="TRANSCRIPTION INITIATION FACTOR IIH TFIIH , POLYPEPTIDE 3-RELATED"/>
    <property type="match status" value="1"/>
</dbReference>
<evidence type="ECO:0000256" key="3">
    <source>
        <dbReference type="ARBA" id="ARBA00021280"/>
    </source>
</evidence>
<evidence type="ECO:0000313" key="15">
    <source>
        <dbReference type="Proteomes" id="UP001334084"/>
    </source>
</evidence>
<dbReference type="Pfam" id="PF03850">
    <property type="entry name" value="Tfb4"/>
    <property type="match status" value="1"/>
</dbReference>
<evidence type="ECO:0000256" key="9">
    <source>
        <dbReference type="ARBA" id="ARBA00023163"/>
    </source>
</evidence>
<evidence type="ECO:0000256" key="8">
    <source>
        <dbReference type="ARBA" id="ARBA00023015"/>
    </source>
</evidence>
<dbReference type="RefSeq" id="XP_065329207.1">
    <property type="nucleotide sequence ID" value="XM_065473135.1"/>
</dbReference>
<evidence type="ECO:0000256" key="4">
    <source>
        <dbReference type="ARBA" id="ARBA00022723"/>
    </source>
</evidence>
<keyword evidence="15" id="KW-1185">Reference proteome</keyword>
<dbReference type="Gene3D" id="3.40.50.410">
    <property type="entry name" value="von Willebrand factor, type A domain"/>
    <property type="match status" value="1"/>
</dbReference>
<sequence length="175" mass="20026">MDLFIVSDIKKDTKNISTFKNIFNLSNIENKITEVDYSDNIVINIGYVLCKSKVKSRILICTENKIHEQDYFKLLNCAFTAKRYDIRIDCLSTTNNPILRQCSIITKGLYITNTLKGLINLLGNKQSQSVMSFNIKCVCHNQDVLVGLTCPVCLGVYCKFIPVCKRCKTKFNFTR</sequence>
<dbReference type="PANTHER" id="PTHR12831:SF0">
    <property type="entry name" value="GENERAL TRANSCRIPTION FACTOR IIH SUBUNIT 3"/>
    <property type="match status" value="1"/>
</dbReference>
<evidence type="ECO:0000256" key="6">
    <source>
        <dbReference type="ARBA" id="ARBA00022771"/>
    </source>
</evidence>
<accession>A0AAX4JAZ8</accession>
<keyword evidence="6 13" id="KW-0863">Zinc-finger</keyword>
<evidence type="ECO:0000256" key="5">
    <source>
        <dbReference type="ARBA" id="ARBA00022763"/>
    </source>
</evidence>
<evidence type="ECO:0000313" key="14">
    <source>
        <dbReference type="EMBL" id="WUR03062.1"/>
    </source>
</evidence>
<evidence type="ECO:0000256" key="1">
    <source>
        <dbReference type="ARBA" id="ARBA00004123"/>
    </source>
</evidence>
<dbReference type="InterPro" id="IPR036465">
    <property type="entry name" value="vWFA_dom_sf"/>
</dbReference>
<gene>
    <name evidence="14" type="ORF">VNE69_03273</name>
</gene>
<protein>
    <recommendedName>
        <fullName evidence="3 13">General transcription and DNA repair factor IIH subunit TFB4</fullName>
        <shortName evidence="13">TFIIH subunit TFB4</shortName>
    </recommendedName>
    <alternativeName>
        <fullName evidence="12 13">RNA polymerase II transcription factor B subunit 4</fullName>
    </alternativeName>
</protein>
<keyword evidence="5 13" id="KW-0227">DNA damage</keyword>